<evidence type="ECO:0000313" key="10">
    <source>
        <dbReference type="EMBL" id="SVD12859.1"/>
    </source>
</evidence>
<proteinExistence type="inferred from homology"/>
<dbReference type="InterPro" id="IPR024041">
    <property type="entry name" value="NH4_transpt_AmtB-like_dom"/>
</dbReference>
<evidence type="ECO:0000256" key="4">
    <source>
        <dbReference type="ARBA" id="ARBA00022692"/>
    </source>
</evidence>
<dbReference type="SUPFAM" id="SSF111352">
    <property type="entry name" value="Ammonium transporter"/>
    <property type="match status" value="1"/>
</dbReference>
<keyword evidence="4 8" id="KW-0812">Transmembrane</keyword>
<dbReference type="GO" id="GO:0008519">
    <property type="term" value="F:ammonium channel activity"/>
    <property type="evidence" value="ECO:0007669"/>
    <property type="project" value="InterPro"/>
</dbReference>
<protein>
    <recommendedName>
        <fullName evidence="9">Ammonium transporter AmtB-like domain-containing protein</fullName>
    </recommendedName>
</protein>
<feature type="non-terminal residue" evidence="10">
    <location>
        <position position="176"/>
    </location>
</feature>
<evidence type="ECO:0000256" key="1">
    <source>
        <dbReference type="ARBA" id="ARBA00004141"/>
    </source>
</evidence>
<evidence type="ECO:0000256" key="5">
    <source>
        <dbReference type="ARBA" id="ARBA00022989"/>
    </source>
</evidence>
<feature type="transmembrane region" description="Helical" evidence="8">
    <location>
        <begin position="117"/>
        <end position="138"/>
    </location>
</feature>
<dbReference type="GO" id="GO:0005886">
    <property type="term" value="C:plasma membrane"/>
    <property type="evidence" value="ECO:0007669"/>
    <property type="project" value="TreeGrafter"/>
</dbReference>
<dbReference type="PANTHER" id="PTHR43029">
    <property type="entry name" value="AMMONIUM TRANSPORTER MEP2"/>
    <property type="match status" value="1"/>
</dbReference>
<evidence type="ECO:0000256" key="2">
    <source>
        <dbReference type="ARBA" id="ARBA00005887"/>
    </source>
</evidence>
<comment type="subcellular location">
    <subcellularLocation>
        <location evidence="1">Membrane</location>
        <topology evidence="1">Multi-pass membrane protein</topology>
    </subcellularLocation>
</comment>
<evidence type="ECO:0000259" key="9">
    <source>
        <dbReference type="Pfam" id="PF00909"/>
    </source>
</evidence>
<dbReference type="Pfam" id="PF00909">
    <property type="entry name" value="Ammonium_transp"/>
    <property type="match status" value="1"/>
</dbReference>
<keyword evidence="7" id="KW-0924">Ammonia transport</keyword>
<keyword evidence="6 8" id="KW-0472">Membrane</keyword>
<dbReference type="Gene3D" id="1.10.3430.10">
    <property type="entry name" value="Ammonium transporter AmtB like domains"/>
    <property type="match status" value="1"/>
</dbReference>
<name>A0A382SSF0_9ZZZZ</name>
<evidence type="ECO:0000256" key="3">
    <source>
        <dbReference type="ARBA" id="ARBA00022448"/>
    </source>
</evidence>
<organism evidence="10">
    <name type="scientific">marine metagenome</name>
    <dbReference type="NCBI Taxonomy" id="408172"/>
    <lineage>
        <taxon>unclassified sequences</taxon>
        <taxon>metagenomes</taxon>
        <taxon>ecological metagenomes</taxon>
    </lineage>
</organism>
<evidence type="ECO:0000256" key="6">
    <source>
        <dbReference type="ARBA" id="ARBA00023136"/>
    </source>
</evidence>
<sequence>MSTKTFTLFATFLIPSVSFADELSAGDTSWILTSTALVLFMTLPGLALFYGGLVRSKNIISVLMQCFTIACLVSVVWSIYGYSLAFKGDGKLFGDFSALFLSGVGRDSISGTIPETVFVMFQMTFAIITPALVVGAFVERMKFSAVCLFSLLWITFVYLPACHMVWGGGFLGTAGV</sequence>
<accession>A0A382SSF0</accession>
<feature type="domain" description="Ammonium transporter AmtB-like" evidence="9">
    <location>
        <begin position="30"/>
        <end position="175"/>
    </location>
</feature>
<evidence type="ECO:0000256" key="8">
    <source>
        <dbReference type="SAM" id="Phobius"/>
    </source>
</evidence>
<feature type="transmembrane region" description="Helical" evidence="8">
    <location>
        <begin position="62"/>
        <end position="82"/>
    </location>
</feature>
<keyword evidence="3" id="KW-0813">Transport</keyword>
<dbReference type="PANTHER" id="PTHR43029:SF10">
    <property type="entry name" value="AMMONIUM TRANSPORTER MEP2"/>
    <property type="match status" value="1"/>
</dbReference>
<gene>
    <name evidence="10" type="ORF">METZ01_LOCUS365713</name>
</gene>
<dbReference type="EMBL" id="UINC01131263">
    <property type="protein sequence ID" value="SVD12859.1"/>
    <property type="molecule type" value="Genomic_DNA"/>
</dbReference>
<dbReference type="InterPro" id="IPR029020">
    <property type="entry name" value="Ammonium/urea_transptr"/>
</dbReference>
<dbReference type="AlphaFoldDB" id="A0A382SSF0"/>
<feature type="transmembrane region" description="Helical" evidence="8">
    <location>
        <begin position="30"/>
        <end position="50"/>
    </location>
</feature>
<reference evidence="10" key="1">
    <citation type="submission" date="2018-05" db="EMBL/GenBank/DDBJ databases">
        <authorList>
            <person name="Lanie J.A."/>
            <person name="Ng W.-L."/>
            <person name="Kazmierczak K.M."/>
            <person name="Andrzejewski T.M."/>
            <person name="Davidsen T.M."/>
            <person name="Wayne K.J."/>
            <person name="Tettelin H."/>
            <person name="Glass J.I."/>
            <person name="Rusch D."/>
            <person name="Podicherti R."/>
            <person name="Tsui H.-C.T."/>
            <person name="Winkler M.E."/>
        </authorList>
    </citation>
    <scope>NUCLEOTIDE SEQUENCE</scope>
</reference>
<comment type="similarity">
    <text evidence="2">Belongs to the ammonia transporter channel (TC 1.A.11.2) family.</text>
</comment>
<feature type="transmembrane region" description="Helical" evidence="8">
    <location>
        <begin position="145"/>
        <end position="166"/>
    </location>
</feature>
<evidence type="ECO:0000256" key="7">
    <source>
        <dbReference type="ARBA" id="ARBA00023177"/>
    </source>
</evidence>
<dbReference type="InterPro" id="IPR001905">
    <property type="entry name" value="Ammonium_transpt"/>
</dbReference>
<keyword evidence="5 8" id="KW-1133">Transmembrane helix</keyword>